<name>A0A382ELI5_9ZZZZ</name>
<dbReference type="EMBL" id="UINC01045196">
    <property type="protein sequence ID" value="SVB51656.1"/>
    <property type="molecule type" value="Genomic_DNA"/>
</dbReference>
<feature type="compositionally biased region" description="Basic and acidic residues" evidence="1">
    <location>
        <begin position="62"/>
        <end position="83"/>
    </location>
</feature>
<evidence type="ECO:0000256" key="1">
    <source>
        <dbReference type="SAM" id="MobiDB-lite"/>
    </source>
</evidence>
<sequence length="290" mass="32501">MVKKYLSKLKEEIELEEGRMKELHGYIEDGKPAEWIAKKMKLDVKTVKALMDEKGPLATVDESARSDAMKAMRGDPILGKRDDKEDDDSASAADIKAASKNIMFQLQNVIRLKGSAGELKLTPAKKKEIEKLGSQYAKRAGGGYVEFSSGKKEKVDPKVAVAVWRKFQSIRRPIDKQVFQAKIARSYKDMLSALKESIMQEGTWHLPVGPQGRAGLRKLLKKPVKAKDAVDSIDAYIGDDELFDDFADLEKDDPNQDVRPTIKAAMKRLGIKEDTILDRIAIKIQERKNG</sequence>
<feature type="region of interest" description="Disordered" evidence="1">
    <location>
        <begin position="61"/>
        <end position="92"/>
    </location>
</feature>
<evidence type="ECO:0000313" key="2">
    <source>
        <dbReference type="EMBL" id="SVB51656.1"/>
    </source>
</evidence>
<organism evidence="2">
    <name type="scientific">marine metagenome</name>
    <dbReference type="NCBI Taxonomy" id="408172"/>
    <lineage>
        <taxon>unclassified sequences</taxon>
        <taxon>metagenomes</taxon>
        <taxon>ecological metagenomes</taxon>
    </lineage>
</organism>
<gene>
    <name evidence="2" type="ORF">METZ01_LOCUS204510</name>
</gene>
<dbReference type="AlphaFoldDB" id="A0A382ELI5"/>
<protein>
    <submittedName>
        <fullName evidence="2">Uncharacterized protein</fullName>
    </submittedName>
</protein>
<proteinExistence type="predicted"/>
<accession>A0A382ELI5</accession>
<reference evidence="2" key="1">
    <citation type="submission" date="2018-05" db="EMBL/GenBank/DDBJ databases">
        <authorList>
            <person name="Lanie J.A."/>
            <person name="Ng W.-L."/>
            <person name="Kazmierczak K.M."/>
            <person name="Andrzejewski T.M."/>
            <person name="Davidsen T.M."/>
            <person name="Wayne K.J."/>
            <person name="Tettelin H."/>
            <person name="Glass J.I."/>
            <person name="Rusch D."/>
            <person name="Podicherti R."/>
            <person name="Tsui H.-C.T."/>
            <person name="Winkler M.E."/>
        </authorList>
    </citation>
    <scope>NUCLEOTIDE SEQUENCE</scope>
</reference>